<feature type="transmembrane region" description="Helical" evidence="26">
    <location>
        <begin position="374"/>
        <end position="397"/>
    </location>
</feature>
<dbReference type="PROSITE" id="PS50850">
    <property type="entry name" value="MFS"/>
    <property type="match status" value="1"/>
</dbReference>
<reference evidence="28" key="1">
    <citation type="submission" date="2021-12" db="EMBL/GenBank/DDBJ databases">
        <authorList>
            <person name="King R."/>
        </authorList>
    </citation>
    <scope>NUCLEOTIDE SEQUENCE</scope>
</reference>
<evidence type="ECO:0000256" key="23">
    <source>
        <dbReference type="ARBA" id="ARBA00045709"/>
    </source>
</evidence>
<evidence type="ECO:0000256" key="22">
    <source>
        <dbReference type="ARBA" id="ARBA00045018"/>
    </source>
</evidence>
<evidence type="ECO:0000256" key="15">
    <source>
        <dbReference type="ARBA" id="ARBA00044899"/>
    </source>
</evidence>
<keyword evidence="3" id="KW-0813">Transport</keyword>
<comment type="catalytic activity">
    <reaction evidence="15">
        <text>L-arginyl-L-alpha-amino acid(out) = L-arginyl-L-alpha-amino acid(in)</text>
        <dbReference type="Rhea" id="RHEA:79371"/>
        <dbReference type="ChEBI" id="CHEBI:84315"/>
    </reaction>
</comment>
<dbReference type="Proteomes" id="UP001153292">
    <property type="component" value="Chromosome 3"/>
</dbReference>
<comment type="catalytic activity">
    <reaction evidence="19">
        <text>L-alanyl-L-lysine(out) = L-alanyl-L-lysine(in)</text>
        <dbReference type="Rhea" id="RHEA:79415"/>
        <dbReference type="ChEBI" id="CHEBI:192470"/>
    </reaction>
</comment>
<proteinExistence type="inferred from homology"/>
<evidence type="ECO:0000256" key="5">
    <source>
        <dbReference type="ARBA" id="ARBA00022989"/>
    </source>
</evidence>
<evidence type="ECO:0000256" key="9">
    <source>
        <dbReference type="ARBA" id="ARBA00044878"/>
    </source>
</evidence>
<dbReference type="EMBL" id="OU963896">
    <property type="protein sequence ID" value="CAH0404872.1"/>
    <property type="molecule type" value="Genomic_DNA"/>
</dbReference>
<comment type="catalytic activity">
    <reaction evidence="11">
        <text>L-alpha-aminoacyl-L-histidine(out) = L-alpha-aminoacyl-L-histidine(in)</text>
        <dbReference type="Rhea" id="RHEA:79375"/>
        <dbReference type="ChEBI" id="CHEBI:229967"/>
    </reaction>
</comment>
<feature type="transmembrane region" description="Helical" evidence="26">
    <location>
        <begin position="101"/>
        <end position="125"/>
    </location>
</feature>
<gene>
    <name evidence="28" type="ORF">CHILSU_LOCUS8221</name>
</gene>
<feature type="transmembrane region" description="Helical" evidence="26">
    <location>
        <begin position="67"/>
        <end position="89"/>
    </location>
</feature>
<comment type="catalytic activity">
    <reaction evidence="10">
        <text>L-alpha-aminoacyl-L-arginine(out) = L-alpha-aminoacyl-L-arginine(in)</text>
        <dbReference type="Rhea" id="RHEA:79367"/>
        <dbReference type="ChEBI" id="CHEBI:229968"/>
    </reaction>
</comment>
<comment type="subcellular location">
    <subcellularLocation>
        <location evidence="1">Lysosome membrane</location>
        <topology evidence="1">Multi-pass membrane protein</topology>
    </subcellularLocation>
</comment>
<evidence type="ECO:0000256" key="20">
    <source>
        <dbReference type="ARBA" id="ARBA00044924"/>
    </source>
</evidence>
<evidence type="ECO:0000256" key="1">
    <source>
        <dbReference type="ARBA" id="ARBA00004155"/>
    </source>
</evidence>
<evidence type="ECO:0000256" key="6">
    <source>
        <dbReference type="ARBA" id="ARBA00023136"/>
    </source>
</evidence>
<evidence type="ECO:0000256" key="3">
    <source>
        <dbReference type="ARBA" id="ARBA00022448"/>
    </source>
</evidence>
<comment type="catalytic activity">
    <reaction evidence="16">
        <text>L-lysyl-L-lysine(out) = L-lysyl-L-lysine(in)</text>
        <dbReference type="Rhea" id="RHEA:79403"/>
        <dbReference type="ChEBI" id="CHEBI:229956"/>
    </reaction>
</comment>
<dbReference type="Pfam" id="PF07690">
    <property type="entry name" value="MFS_1"/>
    <property type="match status" value="1"/>
</dbReference>
<keyword evidence="4 26" id="KW-0812">Transmembrane</keyword>
<evidence type="ECO:0000256" key="2">
    <source>
        <dbReference type="ARBA" id="ARBA00008335"/>
    </source>
</evidence>
<comment type="catalytic activity">
    <reaction evidence="12">
        <text>L-lysyl-L-alpha-amino acid(out) = L-lysyl-L-alpha-amino acid(in)</text>
        <dbReference type="Rhea" id="RHEA:79387"/>
        <dbReference type="ChEBI" id="CHEBI:229965"/>
    </reaction>
</comment>
<evidence type="ECO:0000256" key="26">
    <source>
        <dbReference type="SAM" id="Phobius"/>
    </source>
</evidence>
<comment type="similarity">
    <text evidence="2">Belongs to the major facilitator superfamily.</text>
</comment>
<dbReference type="PANTHER" id="PTHR23512:SF3">
    <property type="entry name" value="MAJOR FACILITATOR SUPERFAMILY DOMAIN-CONTAINING PROTEIN 1"/>
    <property type="match status" value="1"/>
</dbReference>
<evidence type="ECO:0000313" key="29">
    <source>
        <dbReference type="Proteomes" id="UP001153292"/>
    </source>
</evidence>
<evidence type="ECO:0000313" key="28">
    <source>
        <dbReference type="EMBL" id="CAH0404872.1"/>
    </source>
</evidence>
<feature type="compositionally biased region" description="Basic and acidic residues" evidence="25">
    <location>
        <begin position="468"/>
        <end position="478"/>
    </location>
</feature>
<dbReference type="InterPro" id="IPR011701">
    <property type="entry name" value="MFS"/>
</dbReference>
<protein>
    <recommendedName>
        <fullName evidence="21">Lysosomal dipeptide transporter MFSD1</fullName>
    </recommendedName>
    <alternativeName>
        <fullName evidence="22">Major facilitator superfamily domain-containing protein 1</fullName>
    </alternativeName>
</protein>
<evidence type="ECO:0000256" key="18">
    <source>
        <dbReference type="ARBA" id="ARBA00044912"/>
    </source>
</evidence>
<feature type="transmembrane region" description="Helical" evidence="26">
    <location>
        <begin position="131"/>
        <end position="152"/>
    </location>
</feature>
<feature type="transmembrane region" description="Helical" evidence="26">
    <location>
        <begin position="403"/>
        <end position="427"/>
    </location>
</feature>
<dbReference type="SUPFAM" id="SSF103473">
    <property type="entry name" value="MFS general substrate transporter"/>
    <property type="match status" value="1"/>
</dbReference>
<dbReference type="CDD" id="cd17340">
    <property type="entry name" value="MFS_MFSD1"/>
    <property type="match status" value="1"/>
</dbReference>
<evidence type="ECO:0000256" key="12">
    <source>
        <dbReference type="ARBA" id="ARBA00044891"/>
    </source>
</evidence>
<evidence type="ECO:0000256" key="8">
    <source>
        <dbReference type="ARBA" id="ARBA00044876"/>
    </source>
</evidence>
<comment type="catalytic activity">
    <reaction evidence="17">
        <text>L-arginyl-glycine(out) = L-arginyl-glycine(in)</text>
        <dbReference type="Rhea" id="RHEA:79391"/>
        <dbReference type="ChEBI" id="CHEBI:229955"/>
    </reaction>
</comment>
<keyword evidence="5 26" id="KW-1133">Transmembrane helix</keyword>
<dbReference type="Gene3D" id="1.20.1250.20">
    <property type="entry name" value="MFS general substrate transporter like domains"/>
    <property type="match status" value="2"/>
</dbReference>
<evidence type="ECO:0000256" key="19">
    <source>
        <dbReference type="ARBA" id="ARBA00044919"/>
    </source>
</evidence>
<feature type="transmembrane region" description="Helical" evidence="26">
    <location>
        <begin position="317"/>
        <end position="339"/>
    </location>
</feature>
<feature type="transmembrane region" description="Helical" evidence="26">
    <location>
        <begin position="293"/>
        <end position="310"/>
    </location>
</feature>
<evidence type="ECO:0000259" key="27">
    <source>
        <dbReference type="PROSITE" id="PS50850"/>
    </source>
</evidence>
<comment type="catalytic activity">
    <reaction evidence="13">
        <text>L-alpha-aminoacyl-L-lysine(out) = L-alpha-aminoacyl-L-lysine(in)</text>
        <dbReference type="Rhea" id="RHEA:79383"/>
        <dbReference type="ChEBI" id="CHEBI:229966"/>
    </reaction>
</comment>
<organism evidence="28 29">
    <name type="scientific">Chilo suppressalis</name>
    <name type="common">Asiatic rice borer moth</name>
    <dbReference type="NCBI Taxonomy" id="168631"/>
    <lineage>
        <taxon>Eukaryota</taxon>
        <taxon>Metazoa</taxon>
        <taxon>Ecdysozoa</taxon>
        <taxon>Arthropoda</taxon>
        <taxon>Hexapoda</taxon>
        <taxon>Insecta</taxon>
        <taxon>Pterygota</taxon>
        <taxon>Neoptera</taxon>
        <taxon>Endopterygota</taxon>
        <taxon>Lepidoptera</taxon>
        <taxon>Glossata</taxon>
        <taxon>Ditrysia</taxon>
        <taxon>Pyraloidea</taxon>
        <taxon>Crambidae</taxon>
        <taxon>Crambinae</taxon>
        <taxon>Chilo</taxon>
    </lineage>
</organism>
<dbReference type="InterPro" id="IPR052187">
    <property type="entry name" value="MFSD1"/>
</dbReference>
<dbReference type="InterPro" id="IPR036259">
    <property type="entry name" value="MFS_trans_sf"/>
</dbReference>
<name>A0ABN8BDE2_CHISP</name>
<feature type="transmembrane region" description="Helical" evidence="26">
    <location>
        <begin position="345"/>
        <end position="367"/>
    </location>
</feature>
<comment type="subunit">
    <text evidence="24">Homodimer. Interacts with lysosomal protein GLMP (via lumenal domain); the interaction starts while both proteins are still in the endoplasmic reticulum and is required for stabilization of MFSD1 in lysosomes but has no direct effect on its targeting to lysosomes or transporter activity.</text>
</comment>
<feature type="transmembrane region" description="Helical" evidence="26">
    <location>
        <begin position="252"/>
        <end position="273"/>
    </location>
</feature>
<comment type="function">
    <text evidence="23">Lysosomal dipeptide uniporter that selectively exports lysine, arginine or histidine-containing dipeptides with a net positive charge from the lysosome lumen into the cytosol. Could play a role in a specific type of protein O-glycosylation indirectly regulating macrophages migration and tissue invasion. Also essential for liver homeostasis.</text>
</comment>
<keyword evidence="6 26" id="KW-0472">Membrane</keyword>
<evidence type="ECO:0000256" key="14">
    <source>
        <dbReference type="ARBA" id="ARBA00044898"/>
    </source>
</evidence>
<evidence type="ECO:0000256" key="17">
    <source>
        <dbReference type="ARBA" id="ARBA00044903"/>
    </source>
</evidence>
<evidence type="ECO:0000256" key="16">
    <source>
        <dbReference type="ARBA" id="ARBA00044900"/>
    </source>
</evidence>
<keyword evidence="29" id="KW-1185">Reference proteome</keyword>
<evidence type="ECO:0000256" key="21">
    <source>
        <dbReference type="ARBA" id="ARBA00044985"/>
    </source>
</evidence>
<feature type="transmembrane region" description="Helical" evidence="26">
    <location>
        <begin position="198"/>
        <end position="220"/>
    </location>
</feature>
<evidence type="ECO:0000256" key="4">
    <source>
        <dbReference type="ARBA" id="ARBA00022692"/>
    </source>
</evidence>
<comment type="catalytic activity">
    <reaction evidence="8">
        <text>L-lysyl-L-alanine(out) = L-lysyl-L-alanine(in)</text>
        <dbReference type="Rhea" id="RHEA:79399"/>
        <dbReference type="ChEBI" id="CHEBI:229954"/>
    </reaction>
</comment>
<evidence type="ECO:0000256" key="7">
    <source>
        <dbReference type="ARBA" id="ARBA00023228"/>
    </source>
</evidence>
<feature type="transmembrane region" description="Helical" evidence="26">
    <location>
        <begin position="30"/>
        <end position="47"/>
    </location>
</feature>
<comment type="catalytic activity">
    <reaction evidence="9">
        <text>L-histidyl-glycine(out) = L-histidyl-glycine(in)</text>
        <dbReference type="Rhea" id="RHEA:79395"/>
        <dbReference type="ChEBI" id="CHEBI:229957"/>
    </reaction>
</comment>
<comment type="catalytic activity">
    <reaction evidence="20">
        <text>L-lysyl-glycine(out) = L-lysyl-glycine(in)</text>
        <dbReference type="Rhea" id="RHEA:79407"/>
        <dbReference type="ChEBI" id="CHEBI:191202"/>
    </reaction>
</comment>
<evidence type="ECO:0000256" key="24">
    <source>
        <dbReference type="ARBA" id="ARBA00046376"/>
    </source>
</evidence>
<evidence type="ECO:0000256" key="10">
    <source>
        <dbReference type="ARBA" id="ARBA00044881"/>
    </source>
</evidence>
<accession>A0ABN8BDE2</accession>
<keyword evidence="7" id="KW-0458">Lysosome</keyword>
<feature type="region of interest" description="Disordered" evidence="25">
    <location>
        <begin position="446"/>
        <end position="492"/>
    </location>
</feature>
<feature type="compositionally biased region" description="Low complexity" evidence="25">
    <location>
        <begin position="450"/>
        <end position="460"/>
    </location>
</feature>
<evidence type="ECO:0000256" key="11">
    <source>
        <dbReference type="ARBA" id="ARBA00044884"/>
    </source>
</evidence>
<comment type="catalytic activity">
    <reaction evidence="18">
        <text>L-histidyl-L-alpha-amino acid(out) = L-histidyl-L-alpha-amino acid(in)</text>
        <dbReference type="Rhea" id="RHEA:79379"/>
        <dbReference type="ChEBI" id="CHEBI:229964"/>
    </reaction>
</comment>
<dbReference type="PANTHER" id="PTHR23512">
    <property type="entry name" value="MAJOR FACILITATOR SUPERFAMILY DOMAIN-CONTAINING PROTEIN 1"/>
    <property type="match status" value="1"/>
</dbReference>
<dbReference type="InterPro" id="IPR020846">
    <property type="entry name" value="MFS_dom"/>
</dbReference>
<evidence type="ECO:0000256" key="25">
    <source>
        <dbReference type="SAM" id="MobiDB-lite"/>
    </source>
</evidence>
<feature type="domain" description="Major facilitator superfamily (MFS) profile" evidence="27">
    <location>
        <begin position="29"/>
        <end position="432"/>
    </location>
</feature>
<sequence length="513" mass="57687">MDNPESSEINGSNMLSTTSWCHPANKVHRFMALLLMCFLCFGSYFCYDTPGALADNFKDDAHLNTSQFALLYSIYSWPNVILCFIGGYLVDRYFGVRLGTIIYMVIVFVGAVIFALGAYINAFWLMILGRFVFGIGGESLQVAVNSYVVLWFKGKELNMVFGLQLSFSRFGSTVNFWVMEPIYRWVANYYGGYERLGVTLFLAALTCLVSLICGLLLGWMDYRAEKILGRSEEQTNEEPFHLKDIVHFKSTFWLVSVICVAYYLAIFPFIALGKLFFERKFDFTPQDANNVNSMVYLLSAALSPFFGILIDKTGRNVMWVIISIISTIGAHFMLAFTFFNPYIGVVSLGISYSLLASGLWPLVALIVQENQLGTAYGICQAVQNLGLATVLILAGVIVDKYGYLMLEMFFLGCLFVSLIAAVLIYIIDSANNGVLNISPSKRESMKIYPSSSNEETANLLENEESDNHEETDSRRPDIVETPPQRDIAQAQSDRIRSRYLSQILPNTNIPDRQ</sequence>
<comment type="catalytic activity">
    <reaction evidence="14">
        <text>L-aspartyl-L-lysine(out) = L-aspartyl-L-lysine(in)</text>
        <dbReference type="Rhea" id="RHEA:79411"/>
        <dbReference type="ChEBI" id="CHEBI:229953"/>
    </reaction>
</comment>
<evidence type="ECO:0000256" key="13">
    <source>
        <dbReference type="ARBA" id="ARBA00044893"/>
    </source>
</evidence>